<comment type="caution">
    <text evidence="1">The sequence shown here is derived from an EMBL/GenBank/DDBJ whole genome shotgun (WGS) entry which is preliminary data.</text>
</comment>
<reference evidence="1" key="2">
    <citation type="journal article" date="2023" name="IMA Fungus">
        <title>Comparative genomic study of the Penicillium genus elucidates a diverse pangenome and 15 lateral gene transfer events.</title>
        <authorList>
            <person name="Petersen C."/>
            <person name="Sorensen T."/>
            <person name="Nielsen M.R."/>
            <person name="Sondergaard T.E."/>
            <person name="Sorensen J.L."/>
            <person name="Fitzpatrick D.A."/>
            <person name="Frisvad J.C."/>
            <person name="Nielsen K.L."/>
        </authorList>
    </citation>
    <scope>NUCLEOTIDE SEQUENCE</scope>
    <source>
        <strain evidence="1">IBT 15544</strain>
    </source>
</reference>
<protein>
    <submittedName>
        <fullName evidence="1">Uncharacterized protein</fullName>
    </submittedName>
</protein>
<sequence>METVKISRDFKRFDHIPLHRSSIHDYHYDPNDFEMPSWLLVPHVMKDAIAQLHERAQITITSMKQLSHLRSSRYDNMCSPSLGVLYQLHRWSIKRIFDWEAQWDPKDPTLVPSAKIPREVLRFTLDPQHYAKFYKTYALWIQNFMIGPIRAWKKMKPLVITRALQVLTEHQYGEWRYWWDNTYMPAMWKWETCLEDLLLPSWEDIVDEVYAMILERVEDAEELANSLCATCSPPVTPREQEKDHDNYFIFT</sequence>
<dbReference type="EMBL" id="JAPQKR010000004">
    <property type="protein sequence ID" value="KAJ5218464.1"/>
    <property type="molecule type" value="Genomic_DNA"/>
</dbReference>
<keyword evidence="2" id="KW-1185">Reference proteome</keyword>
<proteinExistence type="predicted"/>
<dbReference type="Proteomes" id="UP001150904">
    <property type="component" value="Unassembled WGS sequence"/>
</dbReference>
<dbReference type="GeneID" id="83174926"/>
<evidence type="ECO:0000313" key="1">
    <source>
        <dbReference type="EMBL" id="KAJ5218464.1"/>
    </source>
</evidence>
<organism evidence="1 2">
    <name type="scientific">Penicillium cinerascens</name>
    <dbReference type="NCBI Taxonomy" id="70096"/>
    <lineage>
        <taxon>Eukaryota</taxon>
        <taxon>Fungi</taxon>
        <taxon>Dikarya</taxon>
        <taxon>Ascomycota</taxon>
        <taxon>Pezizomycotina</taxon>
        <taxon>Eurotiomycetes</taxon>
        <taxon>Eurotiomycetidae</taxon>
        <taxon>Eurotiales</taxon>
        <taxon>Aspergillaceae</taxon>
        <taxon>Penicillium</taxon>
    </lineage>
</organism>
<dbReference type="RefSeq" id="XP_058313037.1">
    <property type="nucleotide sequence ID" value="XM_058447626.1"/>
</dbReference>
<dbReference type="AlphaFoldDB" id="A0A9W9TDI6"/>
<accession>A0A9W9TDI6</accession>
<gene>
    <name evidence="1" type="ORF">N7498_000563</name>
</gene>
<name>A0A9W9TDI6_9EURO</name>
<evidence type="ECO:0000313" key="2">
    <source>
        <dbReference type="Proteomes" id="UP001150904"/>
    </source>
</evidence>
<reference evidence="1" key="1">
    <citation type="submission" date="2022-12" db="EMBL/GenBank/DDBJ databases">
        <authorList>
            <person name="Petersen C."/>
        </authorList>
    </citation>
    <scope>NUCLEOTIDE SEQUENCE</scope>
    <source>
        <strain evidence="1">IBT 15544</strain>
    </source>
</reference>
<dbReference type="OrthoDB" id="4192850at2759"/>